<name>A0A942YKD3_9BACI</name>
<dbReference type="NCBIfam" id="TIGR01598">
    <property type="entry name" value="holin_phiLC3"/>
    <property type="match status" value="1"/>
</dbReference>
<keyword evidence="1" id="KW-1133">Transmembrane helix</keyword>
<feature type="transmembrane region" description="Helical" evidence="1">
    <location>
        <begin position="45"/>
        <end position="64"/>
    </location>
</feature>
<proteinExistence type="predicted"/>
<dbReference type="AlphaFoldDB" id="A0A942YKD3"/>
<protein>
    <submittedName>
        <fullName evidence="2">Phage holin</fullName>
    </submittedName>
</protein>
<dbReference type="InterPro" id="IPR006485">
    <property type="entry name" value="Phage-like_holin"/>
</dbReference>
<dbReference type="Pfam" id="PF04531">
    <property type="entry name" value="Phage_holin_1"/>
    <property type="match status" value="1"/>
</dbReference>
<comment type="caution">
    <text evidence="2">The sequence shown here is derived from an EMBL/GenBank/DDBJ whole genome shotgun (WGS) entry which is preliminary data.</text>
</comment>
<organism evidence="2 3">
    <name type="scientific">Lederbergia citrisecunda</name>
    <dbReference type="NCBI Taxonomy" id="2833583"/>
    <lineage>
        <taxon>Bacteria</taxon>
        <taxon>Bacillati</taxon>
        <taxon>Bacillota</taxon>
        <taxon>Bacilli</taxon>
        <taxon>Bacillales</taxon>
        <taxon>Bacillaceae</taxon>
        <taxon>Lederbergia</taxon>
    </lineage>
</organism>
<evidence type="ECO:0000256" key="1">
    <source>
        <dbReference type="SAM" id="Phobius"/>
    </source>
</evidence>
<dbReference type="RefSeq" id="WP_213110864.1">
    <property type="nucleotide sequence ID" value="NZ_JAGYPJ010000001.1"/>
</dbReference>
<dbReference type="Proteomes" id="UP000682713">
    <property type="component" value="Unassembled WGS sequence"/>
</dbReference>
<keyword evidence="1" id="KW-0472">Membrane</keyword>
<dbReference type="EMBL" id="JAGYPJ010000001">
    <property type="protein sequence ID" value="MBS4200268.1"/>
    <property type="molecule type" value="Genomic_DNA"/>
</dbReference>
<keyword evidence="1" id="KW-0812">Transmembrane</keyword>
<accession>A0A942YKD3</accession>
<evidence type="ECO:0000313" key="3">
    <source>
        <dbReference type="Proteomes" id="UP000682713"/>
    </source>
</evidence>
<evidence type="ECO:0000313" key="2">
    <source>
        <dbReference type="EMBL" id="MBS4200268.1"/>
    </source>
</evidence>
<keyword evidence="3" id="KW-1185">Reference proteome</keyword>
<gene>
    <name evidence="2" type="ORF">KHA93_11565</name>
</gene>
<sequence>MRKINWKVRFKHKNFIIALFALLALLSQQILMLFGIEISKELSAQLVGIFNTVLAILVLLGVVVDHTTDGIEDSKQALGYRKPKSDSDYI</sequence>
<reference evidence="2 3" key="1">
    <citation type="submission" date="2021-05" db="EMBL/GenBank/DDBJ databases">
        <title>Novel Bacillus species.</title>
        <authorList>
            <person name="Liu G."/>
        </authorList>
    </citation>
    <scope>NUCLEOTIDE SEQUENCE [LARGE SCALE GENOMIC DNA]</scope>
    <source>
        <strain evidence="2 3">FJAT-49732</strain>
    </source>
</reference>